<organism evidence="1">
    <name type="scientific">Arundo donax</name>
    <name type="common">Giant reed</name>
    <name type="synonym">Donax arundinaceus</name>
    <dbReference type="NCBI Taxonomy" id="35708"/>
    <lineage>
        <taxon>Eukaryota</taxon>
        <taxon>Viridiplantae</taxon>
        <taxon>Streptophyta</taxon>
        <taxon>Embryophyta</taxon>
        <taxon>Tracheophyta</taxon>
        <taxon>Spermatophyta</taxon>
        <taxon>Magnoliopsida</taxon>
        <taxon>Liliopsida</taxon>
        <taxon>Poales</taxon>
        <taxon>Poaceae</taxon>
        <taxon>PACMAD clade</taxon>
        <taxon>Arundinoideae</taxon>
        <taxon>Arundineae</taxon>
        <taxon>Arundo</taxon>
    </lineage>
</organism>
<dbReference type="EMBL" id="GBRH01159003">
    <property type="protein sequence ID" value="JAE38893.1"/>
    <property type="molecule type" value="Transcribed_RNA"/>
</dbReference>
<dbReference type="AlphaFoldDB" id="A0A0A9I143"/>
<protein>
    <submittedName>
        <fullName evidence="1">Uncharacterized protein</fullName>
    </submittedName>
</protein>
<evidence type="ECO:0000313" key="1">
    <source>
        <dbReference type="EMBL" id="JAE38893.1"/>
    </source>
</evidence>
<accession>A0A0A9I143</accession>
<name>A0A0A9I143_ARUDO</name>
<reference evidence="1" key="1">
    <citation type="submission" date="2014-09" db="EMBL/GenBank/DDBJ databases">
        <authorList>
            <person name="Magalhaes I.L.F."/>
            <person name="Oliveira U."/>
            <person name="Santos F.R."/>
            <person name="Vidigal T.H.D.A."/>
            <person name="Brescovit A.D."/>
            <person name="Santos A.J."/>
        </authorList>
    </citation>
    <scope>NUCLEOTIDE SEQUENCE</scope>
    <source>
        <tissue evidence="1">Shoot tissue taken approximately 20 cm above the soil surface</tissue>
    </source>
</reference>
<proteinExistence type="predicted"/>
<sequence length="30" mass="3587">MQIYMNYIELFNSSRGSKYSVVYGDFCENQ</sequence>
<reference evidence="1" key="2">
    <citation type="journal article" date="2015" name="Data Brief">
        <title>Shoot transcriptome of the giant reed, Arundo donax.</title>
        <authorList>
            <person name="Barrero R.A."/>
            <person name="Guerrero F.D."/>
            <person name="Moolhuijzen P."/>
            <person name="Goolsby J.A."/>
            <person name="Tidwell J."/>
            <person name="Bellgard S.E."/>
            <person name="Bellgard M.I."/>
        </authorList>
    </citation>
    <scope>NUCLEOTIDE SEQUENCE</scope>
    <source>
        <tissue evidence="1">Shoot tissue taken approximately 20 cm above the soil surface</tissue>
    </source>
</reference>